<dbReference type="Proteomes" id="UP001177003">
    <property type="component" value="Chromosome 5"/>
</dbReference>
<dbReference type="AlphaFoldDB" id="A0AA35Z542"/>
<evidence type="ECO:0000313" key="11">
    <source>
        <dbReference type="EMBL" id="CAI9285844.1"/>
    </source>
</evidence>
<name>A0AA35Z542_LACSI</name>
<dbReference type="FunFam" id="3.40.50.150:FF:000132">
    <property type="entry name" value="Protein arginine N-methyltransferase PRMT10"/>
    <property type="match status" value="1"/>
</dbReference>
<dbReference type="GO" id="GO:0035242">
    <property type="term" value="F:protein-arginine omega-N asymmetric methyltransferase activity"/>
    <property type="evidence" value="ECO:0007669"/>
    <property type="project" value="UniProtKB-EC"/>
</dbReference>
<dbReference type="FunFam" id="2.70.160.11:FF:000012">
    <property type="entry name" value="Protein arginine N-methyltransferase PRMT10"/>
    <property type="match status" value="1"/>
</dbReference>
<sequence>MKNHIYIFPLSTIFQIAVSFSPSIIPQPDLKQMGSAANGAAVDMDTSTSNGSASVDKGVDFANYFCTYAFLYHQKEMLSDRVRMDAYYNSVFKNKHHFIGKTVLDVGTGSGILAIWSAQAGAKKVYAVEATKMADHARELVKANNLHGIVEVIEGSIEDITLPEKVDVIISEWMGYFLLRESMFDSVICARDRWLKPTGVMYPSHARMWLAPIRSGLSDHKMSDYEGCMDDWHGFVNDTKSYYGVDMSVLTKPFSEEQKKYYLQNSLWNSLHPNQVVGTPTILKEIDCLKVTVEEILKVQAVVSSTIVKEDTRLCGFGGWFDVHFKGREEDPAECEVELTTAPSVDDVTHWGQQVFLLHPPVRVNEKDDIQISFTMSRSEENHRLMKVDLAYQIKLSSDVKSKAKMHRSSSATTFRTSDEYFLNLLPPGKAAKPPPDDDLPVYNPISPNGSKEHYNSSRENTIHLIPLVLLLCGFILWFFSYPIDVLKDNHITM</sequence>
<dbReference type="SUPFAM" id="SSF53335">
    <property type="entry name" value="S-adenosyl-L-methionine-dependent methyltransferases"/>
    <property type="match status" value="1"/>
</dbReference>
<evidence type="ECO:0000256" key="5">
    <source>
        <dbReference type="ARBA" id="ARBA00049086"/>
    </source>
</evidence>
<comment type="catalytic activity">
    <reaction evidence="5">
        <text>L-arginyl-[protein] + 2 S-adenosyl-L-methionine = N(omega),N(omega)-dimethyl-L-arginyl-[protein] + 2 S-adenosyl-L-homocysteine + 2 H(+)</text>
        <dbReference type="Rhea" id="RHEA:48096"/>
        <dbReference type="Rhea" id="RHEA-COMP:10532"/>
        <dbReference type="Rhea" id="RHEA-COMP:11991"/>
        <dbReference type="ChEBI" id="CHEBI:15378"/>
        <dbReference type="ChEBI" id="CHEBI:29965"/>
        <dbReference type="ChEBI" id="CHEBI:57856"/>
        <dbReference type="ChEBI" id="CHEBI:59789"/>
        <dbReference type="ChEBI" id="CHEBI:61897"/>
        <dbReference type="EC" id="2.1.1.319"/>
    </reaction>
</comment>
<keyword evidence="3 8" id="KW-0808">Transferase</keyword>
<evidence type="ECO:0000256" key="8">
    <source>
        <dbReference type="PROSITE-ProRule" id="PRU01015"/>
    </source>
</evidence>
<dbReference type="EMBL" id="OX465081">
    <property type="protein sequence ID" value="CAI9285844.1"/>
    <property type="molecule type" value="Genomic_DNA"/>
</dbReference>
<evidence type="ECO:0000256" key="9">
    <source>
        <dbReference type="SAM" id="Phobius"/>
    </source>
</evidence>
<evidence type="ECO:0000256" key="6">
    <source>
        <dbReference type="ARBA" id="ARBA00065072"/>
    </source>
</evidence>
<accession>A0AA35Z542</accession>
<evidence type="ECO:0000259" key="10">
    <source>
        <dbReference type="Pfam" id="PF22528"/>
    </source>
</evidence>
<keyword evidence="9" id="KW-0812">Transmembrane</keyword>
<keyword evidence="9" id="KW-0472">Membrane</keyword>
<dbReference type="GO" id="GO:0005634">
    <property type="term" value="C:nucleus"/>
    <property type="evidence" value="ECO:0007669"/>
    <property type="project" value="TreeGrafter"/>
</dbReference>
<dbReference type="PANTHER" id="PTHR11006">
    <property type="entry name" value="PROTEIN ARGININE N-METHYLTRANSFERASE"/>
    <property type="match status" value="1"/>
</dbReference>
<dbReference type="Gene3D" id="3.40.50.150">
    <property type="entry name" value="Vaccinia Virus protein VP39"/>
    <property type="match status" value="1"/>
</dbReference>
<evidence type="ECO:0000256" key="2">
    <source>
        <dbReference type="ARBA" id="ARBA00022603"/>
    </source>
</evidence>
<dbReference type="GO" id="GO:0032259">
    <property type="term" value="P:methylation"/>
    <property type="evidence" value="ECO:0007669"/>
    <property type="project" value="UniProtKB-KW"/>
</dbReference>
<reference evidence="11" key="1">
    <citation type="submission" date="2023-04" db="EMBL/GenBank/DDBJ databases">
        <authorList>
            <person name="Vijverberg K."/>
            <person name="Xiong W."/>
            <person name="Schranz E."/>
        </authorList>
    </citation>
    <scope>NUCLEOTIDE SEQUENCE</scope>
</reference>
<comment type="subunit">
    <text evidence="6">Ring-like homodimer.</text>
</comment>
<dbReference type="PROSITE" id="PS51678">
    <property type="entry name" value="SAM_MT_PRMT"/>
    <property type="match status" value="1"/>
</dbReference>
<evidence type="ECO:0000313" key="12">
    <source>
        <dbReference type="Proteomes" id="UP001177003"/>
    </source>
</evidence>
<evidence type="ECO:0000256" key="7">
    <source>
        <dbReference type="ARBA" id="ARBA00073641"/>
    </source>
</evidence>
<dbReference type="InterPro" id="IPR055135">
    <property type="entry name" value="PRMT_dom"/>
</dbReference>
<keyword evidence="4 8" id="KW-0949">S-adenosyl-L-methionine</keyword>
<dbReference type="CDD" id="cd02440">
    <property type="entry name" value="AdoMet_MTases"/>
    <property type="match status" value="1"/>
</dbReference>
<keyword evidence="9" id="KW-1133">Transmembrane helix</keyword>
<dbReference type="GO" id="GO:0042054">
    <property type="term" value="F:histone methyltransferase activity"/>
    <property type="evidence" value="ECO:0007669"/>
    <property type="project" value="TreeGrafter"/>
</dbReference>
<dbReference type="InterPro" id="IPR025799">
    <property type="entry name" value="Arg_MeTrfase"/>
</dbReference>
<organism evidence="11 12">
    <name type="scientific">Lactuca saligna</name>
    <name type="common">Willowleaf lettuce</name>
    <dbReference type="NCBI Taxonomy" id="75948"/>
    <lineage>
        <taxon>Eukaryota</taxon>
        <taxon>Viridiplantae</taxon>
        <taxon>Streptophyta</taxon>
        <taxon>Embryophyta</taxon>
        <taxon>Tracheophyta</taxon>
        <taxon>Spermatophyta</taxon>
        <taxon>Magnoliopsida</taxon>
        <taxon>eudicotyledons</taxon>
        <taxon>Gunneridae</taxon>
        <taxon>Pentapetalae</taxon>
        <taxon>asterids</taxon>
        <taxon>campanulids</taxon>
        <taxon>Asterales</taxon>
        <taxon>Asteraceae</taxon>
        <taxon>Cichorioideae</taxon>
        <taxon>Cichorieae</taxon>
        <taxon>Lactucinae</taxon>
        <taxon>Lactuca</taxon>
    </lineage>
</organism>
<feature type="domain" description="Protein arginine N-methyltransferase" evidence="10">
    <location>
        <begin position="224"/>
        <end position="395"/>
    </location>
</feature>
<dbReference type="EC" id="2.1.1.319" evidence="1"/>
<dbReference type="InterPro" id="IPR029063">
    <property type="entry name" value="SAM-dependent_MTases_sf"/>
</dbReference>
<protein>
    <recommendedName>
        <fullName evidence="7">Protein arginine N-methyltransferase PRMT10</fullName>
        <ecNumber evidence="1">2.1.1.319</ecNumber>
    </recommendedName>
</protein>
<dbReference type="Gene3D" id="2.70.160.11">
    <property type="entry name" value="Hnrnp arginine n-methyltransferase1"/>
    <property type="match status" value="1"/>
</dbReference>
<keyword evidence="2 8" id="KW-0489">Methyltransferase</keyword>
<evidence type="ECO:0000256" key="3">
    <source>
        <dbReference type="ARBA" id="ARBA00022679"/>
    </source>
</evidence>
<dbReference type="Pfam" id="PF22528">
    <property type="entry name" value="PRMT_C"/>
    <property type="match status" value="1"/>
</dbReference>
<evidence type="ECO:0000256" key="4">
    <source>
        <dbReference type="ARBA" id="ARBA00022691"/>
    </source>
</evidence>
<feature type="transmembrane region" description="Helical" evidence="9">
    <location>
        <begin position="465"/>
        <end position="484"/>
    </location>
</feature>
<keyword evidence="12" id="KW-1185">Reference proteome</keyword>
<dbReference type="PANTHER" id="PTHR11006:SF68">
    <property type="entry name" value="PROTEIN ARGININE N-METHYLTRANSFERASE PRMT10"/>
    <property type="match status" value="1"/>
</dbReference>
<gene>
    <name evidence="11" type="ORF">LSALG_LOCUS25297</name>
</gene>
<dbReference type="Pfam" id="PF06325">
    <property type="entry name" value="PrmA"/>
    <property type="match status" value="1"/>
</dbReference>
<proteinExistence type="predicted"/>
<evidence type="ECO:0000256" key="1">
    <source>
        <dbReference type="ARBA" id="ARBA00011925"/>
    </source>
</evidence>